<dbReference type="InterPro" id="IPR003812">
    <property type="entry name" value="Fido"/>
</dbReference>
<feature type="site" description="Important for autoinhibition of adenylyltransferase activity" evidence="3">
    <location>
        <position position="79"/>
    </location>
</feature>
<keyword evidence="2" id="KW-0547">Nucleotide-binding</keyword>
<sequence>MGCKMASKFDGDSRVEVVTLTRGDRFHFSRRYDDDAIAQVMDSIKSIHENLCMLPAGDAVLVEIQKLERRGLWGTVVIEGNPLSEAEAQSVLARPEDSPERSQAEQELLNARRAYAALDAMQLDNPDGSLISEAMIKEFHRILTEGIAHKYNVPGKYRELRQFPSVHDIKVGSRETGGIYKPPKLKEDIETLMGRLVQWINSSELLAVDPIVRAALAHYHLALIHPFWDGNGRTARLLEAYLLHKSGIRYAPMMISRYYNQFHKRYYEAYRICQKDGDKIVNAFLDVFLACFGASIAEVLKMVVSDYERVVFKEKTESLFKKRRINKRQLNVALAMQKTGGVMTVRSMKEEFPFNVVYDQLSVHTVRRDLDRLATESLLVKGESGYKPFRSVQGKSIDSVYAAFLGVGEGLLTHTGASVTVDESGGELTFG</sequence>
<dbReference type="GO" id="GO:0005524">
    <property type="term" value="F:ATP binding"/>
    <property type="evidence" value="ECO:0007669"/>
    <property type="project" value="UniProtKB-KW"/>
</dbReference>
<organism evidence="5 6">
    <name type="scientific">Pseudodesulfovibrio alkaliphilus</name>
    <dbReference type="NCBI Taxonomy" id="2661613"/>
    <lineage>
        <taxon>Bacteria</taxon>
        <taxon>Pseudomonadati</taxon>
        <taxon>Thermodesulfobacteriota</taxon>
        <taxon>Desulfovibrionia</taxon>
        <taxon>Desulfovibrionales</taxon>
        <taxon>Desulfovibrionaceae</taxon>
    </lineage>
</organism>
<dbReference type="AlphaFoldDB" id="A0A7K1KJK2"/>
<dbReference type="InterPro" id="IPR036597">
    <property type="entry name" value="Fido-like_dom_sf"/>
</dbReference>
<dbReference type="Pfam" id="PF02661">
    <property type="entry name" value="Fic"/>
    <property type="match status" value="1"/>
</dbReference>
<dbReference type="Proteomes" id="UP000461162">
    <property type="component" value="Unassembled WGS sequence"/>
</dbReference>
<protein>
    <recommendedName>
        <fullName evidence="4">Fido domain-containing protein</fullName>
    </recommendedName>
</protein>
<dbReference type="InterPro" id="IPR040198">
    <property type="entry name" value="Fido_containing"/>
</dbReference>
<reference evidence="5 6" key="1">
    <citation type="submission" date="2019-11" db="EMBL/GenBank/DDBJ databases">
        <title>Pseudodesulfovibrio alkaliphilus, sp. nov., an alkaliphilic sulfate-reducing bacteria from mud volcano of Taman peninsula, Russia.</title>
        <authorList>
            <person name="Frolova A."/>
            <person name="Merkel A.Y."/>
            <person name="Slobodkin A.I."/>
        </authorList>
    </citation>
    <scope>NUCLEOTIDE SEQUENCE [LARGE SCALE GENOMIC DNA]</scope>
    <source>
        <strain evidence="5 6">F-1</strain>
    </source>
</reference>
<feature type="domain" description="Fido" evidence="4">
    <location>
        <begin position="131"/>
        <end position="290"/>
    </location>
</feature>
<feature type="active site" evidence="1">
    <location>
        <position position="225"/>
    </location>
</feature>
<dbReference type="PANTHER" id="PTHR13504:SF38">
    <property type="entry name" value="FIDO DOMAIN-CONTAINING PROTEIN"/>
    <property type="match status" value="1"/>
</dbReference>
<name>A0A7K1KJK2_9BACT</name>
<dbReference type="EMBL" id="WODC01000001">
    <property type="protein sequence ID" value="MUM76257.1"/>
    <property type="molecule type" value="Genomic_DNA"/>
</dbReference>
<dbReference type="Gene3D" id="1.10.3290.10">
    <property type="entry name" value="Fido-like domain"/>
    <property type="match status" value="1"/>
</dbReference>
<dbReference type="PANTHER" id="PTHR13504">
    <property type="entry name" value="FIDO DOMAIN-CONTAINING PROTEIN DDB_G0283145"/>
    <property type="match status" value="1"/>
</dbReference>
<evidence type="ECO:0000313" key="5">
    <source>
        <dbReference type="EMBL" id="MUM76257.1"/>
    </source>
</evidence>
<feature type="binding site" evidence="2">
    <location>
        <begin position="229"/>
        <end position="236"/>
    </location>
    <ligand>
        <name>ATP</name>
        <dbReference type="ChEBI" id="CHEBI:30616"/>
    </ligand>
</feature>
<dbReference type="SUPFAM" id="SSF140931">
    <property type="entry name" value="Fic-like"/>
    <property type="match status" value="1"/>
</dbReference>
<comment type="caution">
    <text evidence="5">The sequence shown here is derived from an EMBL/GenBank/DDBJ whole genome shotgun (WGS) entry which is preliminary data.</text>
</comment>
<keyword evidence="6" id="KW-1185">Reference proteome</keyword>
<evidence type="ECO:0000256" key="1">
    <source>
        <dbReference type="PIRSR" id="PIRSR640198-1"/>
    </source>
</evidence>
<evidence type="ECO:0000259" key="4">
    <source>
        <dbReference type="PROSITE" id="PS51459"/>
    </source>
</evidence>
<proteinExistence type="predicted"/>
<accession>A0A7K1KJK2</accession>
<gene>
    <name evidence="5" type="ORF">GKC30_01265</name>
</gene>
<dbReference type="PROSITE" id="PS51459">
    <property type="entry name" value="FIDO"/>
    <property type="match status" value="1"/>
</dbReference>
<evidence type="ECO:0000256" key="2">
    <source>
        <dbReference type="PIRSR" id="PIRSR640198-2"/>
    </source>
</evidence>
<evidence type="ECO:0000313" key="6">
    <source>
        <dbReference type="Proteomes" id="UP000461162"/>
    </source>
</evidence>
<keyword evidence="2" id="KW-0067">ATP-binding</keyword>
<feature type="binding site" evidence="2">
    <location>
        <begin position="266"/>
        <end position="267"/>
    </location>
    <ligand>
        <name>ATP</name>
        <dbReference type="ChEBI" id="CHEBI:30616"/>
    </ligand>
</feature>
<evidence type="ECO:0000256" key="3">
    <source>
        <dbReference type="PIRSR" id="PIRSR640198-3"/>
    </source>
</evidence>